<dbReference type="Proteomes" id="UP001057402">
    <property type="component" value="Chromosome 10"/>
</dbReference>
<evidence type="ECO:0000313" key="1">
    <source>
        <dbReference type="EMBL" id="KAI4320318.1"/>
    </source>
</evidence>
<sequence length="96" mass="10393">MTIQWPNSRSKDYAKQRPITAVHVGAVTCSAMELSPCLPALLSPSPSPPSMQCCSKLREQKPCLCGYIKNPALARYFKSPNARNVAKSCGVPIPTC</sequence>
<name>A0ACB9M8F5_9MYRT</name>
<gene>
    <name evidence="1" type="ORF">MLD38_033814</name>
</gene>
<accession>A0ACB9M8F5</accession>
<comment type="caution">
    <text evidence="1">The sequence shown here is derived from an EMBL/GenBank/DDBJ whole genome shotgun (WGS) entry which is preliminary data.</text>
</comment>
<reference evidence="2" key="1">
    <citation type="journal article" date="2023" name="Front. Plant Sci.">
        <title>Chromosomal-level genome assembly of Melastoma candidum provides insights into trichome evolution.</title>
        <authorList>
            <person name="Zhong Y."/>
            <person name="Wu W."/>
            <person name="Sun C."/>
            <person name="Zou P."/>
            <person name="Liu Y."/>
            <person name="Dai S."/>
            <person name="Zhou R."/>
        </authorList>
    </citation>
    <scope>NUCLEOTIDE SEQUENCE [LARGE SCALE GENOMIC DNA]</scope>
</reference>
<keyword evidence="2" id="KW-1185">Reference proteome</keyword>
<protein>
    <submittedName>
        <fullName evidence="1">Uncharacterized protein</fullName>
    </submittedName>
</protein>
<evidence type="ECO:0000313" key="2">
    <source>
        <dbReference type="Proteomes" id="UP001057402"/>
    </source>
</evidence>
<proteinExistence type="predicted"/>
<dbReference type="EMBL" id="CM042889">
    <property type="protein sequence ID" value="KAI4320318.1"/>
    <property type="molecule type" value="Genomic_DNA"/>
</dbReference>
<organism evidence="1 2">
    <name type="scientific">Melastoma candidum</name>
    <dbReference type="NCBI Taxonomy" id="119954"/>
    <lineage>
        <taxon>Eukaryota</taxon>
        <taxon>Viridiplantae</taxon>
        <taxon>Streptophyta</taxon>
        <taxon>Embryophyta</taxon>
        <taxon>Tracheophyta</taxon>
        <taxon>Spermatophyta</taxon>
        <taxon>Magnoliopsida</taxon>
        <taxon>eudicotyledons</taxon>
        <taxon>Gunneridae</taxon>
        <taxon>Pentapetalae</taxon>
        <taxon>rosids</taxon>
        <taxon>malvids</taxon>
        <taxon>Myrtales</taxon>
        <taxon>Melastomataceae</taxon>
        <taxon>Melastomatoideae</taxon>
        <taxon>Melastomateae</taxon>
        <taxon>Melastoma</taxon>
    </lineage>
</organism>